<dbReference type="Proteomes" id="UP001221898">
    <property type="component" value="Unassembled WGS sequence"/>
</dbReference>
<dbReference type="EMBL" id="JAINUG010000075">
    <property type="protein sequence ID" value="KAJ8400678.1"/>
    <property type="molecule type" value="Genomic_DNA"/>
</dbReference>
<gene>
    <name evidence="1" type="ORF">AAFF_G00394470</name>
</gene>
<protein>
    <submittedName>
        <fullName evidence="1">Uncharacterized protein</fullName>
    </submittedName>
</protein>
<reference evidence="1" key="1">
    <citation type="journal article" date="2023" name="Science">
        <title>Genome structures resolve the early diversification of teleost fishes.</title>
        <authorList>
            <person name="Parey E."/>
            <person name="Louis A."/>
            <person name="Montfort J."/>
            <person name="Bouchez O."/>
            <person name="Roques C."/>
            <person name="Iampietro C."/>
            <person name="Lluch J."/>
            <person name="Castinel A."/>
            <person name="Donnadieu C."/>
            <person name="Desvignes T."/>
            <person name="Floi Bucao C."/>
            <person name="Jouanno E."/>
            <person name="Wen M."/>
            <person name="Mejri S."/>
            <person name="Dirks R."/>
            <person name="Jansen H."/>
            <person name="Henkel C."/>
            <person name="Chen W.J."/>
            <person name="Zahm M."/>
            <person name="Cabau C."/>
            <person name="Klopp C."/>
            <person name="Thompson A.W."/>
            <person name="Robinson-Rechavi M."/>
            <person name="Braasch I."/>
            <person name="Lecointre G."/>
            <person name="Bobe J."/>
            <person name="Postlethwait J.H."/>
            <person name="Berthelot C."/>
            <person name="Roest Crollius H."/>
            <person name="Guiguen Y."/>
        </authorList>
    </citation>
    <scope>NUCLEOTIDE SEQUENCE</scope>
    <source>
        <strain evidence="1">NC1722</strain>
    </source>
</reference>
<evidence type="ECO:0000313" key="1">
    <source>
        <dbReference type="EMBL" id="KAJ8400678.1"/>
    </source>
</evidence>
<dbReference type="AlphaFoldDB" id="A0AAD7WKZ8"/>
<accession>A0AAD7WKZ8</accession>
<comment type="caution">
    <text evidence="1">The sequence shown here is derived from an EMBL/GenBank/DDBJ whole genome shotgun (WGS) entry which is preliminary data.</text>
</comment>
<name>A0AAD7WKZ8_9TELE</name>
<organism evidence="1 2">
    <name type="scientific">Aldrovandia affinis</name>
    <dbReference type="NCBI Taxonomy" id="143900"/>
    <lineage>
        <taxon>Eukaryota</taxon>
        <taxon>Metazoa</taxon>
        <taxon>Chordata</taxon>
        <taxon>Craniata</taxon>
        <taxon>Vertebrata</taxon>
        <taxon>Euteleostomi</taxon>
        <taxon>Actinopterygii</taxon>
        <taxon>Neopterygii</taxon>
        <taxon>Teleostei</taxon>
        <taxon>Notacanthiformes</taxon>
        <taxon>Halosauridae</taxon>
        <taxon>Aldrovandia</taxon>
    </lineage>
</organism>
<evidence type="ECO:0000313" key="2">
    <source>
        <dbReference type="Proteomes" id="UP001221898"/>
    </source>
</evidence>
<keyword evidence="2" id="KW-1185">Reference proteome</keyword>
<proteinExistence type="predicted"/>
<sequence length="108" mass="11560">MKEPCEATSAGTERGLCTDALGDPECGDLSGPSLLLPVANRAPSLASLGQRLRMWRTRPLASSAEMNDPQCRAVRRVLRKELHVAEIGMAAKLASIKPQTKAFNACAQ</sequence>